<dbReference type="InterPro" id="IPR012543">
    <property type="entry name" value="DUF1694"/>
</dbReference>
<dbReference type="PIRSF" id="PIRSF034303">
    <property type="entry name" value="DUF1694"/>
    <property type="match status" value="1"/>
</dbReference>
<feature type="compositionally biased region" description="Basic and acidic residues" evidence="1">
    <location>
        <begin position="1"/>
        <end position="11"/>
    </location>
</feature>
<organism evidence="2 3">
    <name type="scientific">Apilactobacillus micheneri</name>
    <dbReference type="NCBI Taxonomy" id="1899430"/>
    <lineage>
        <taxon>Bacteria</taxon>
        <taxon>Bacillati</taxon>
        <taxon>Bacillota</taxon>
        <taxon>Bacilli</taxon>
        <taxon>Lactobacillales</taxon>
        <taxon>Lactobacillaceae</taxon>
        <taxon>Apilactobacillus</taxon>
    </lineage>
</organism>
<dbReference type="Proteomes" id="UP000784700">
    <property type="component" value="Unassembled WGS sequence"/>
</dbReference>
<accession>A0A9Q8ILP0</accession>
<dbReference type="EMBL" id="QUBG01000005">
    <property type="protein sequence ID" value="TPR43475.1"/>
    <property type="molecule type" value="Genomic_DNA"/>
</dbReference>
<name>A0A9Q8ILP0_9LACO</name>
<evidence type="ECO:0000313" key="3">
    <source>
        <dbReference type="Proteomes" id="UP000784700"/>
    </source>
</evidence>
<reference evidence="2" key="1">
    <citation type="submission" date="2018-08" db="EMBL/GenBank/DDBJ databases">
        <title>Comparative genomics of wild bee and flower associated Lactobacillus reveals potential adaptation to the bee host.</title>
        <authorList>
            <person name="Vuong H.Q."/>
            <person name="Mcfrederick Q.S."/>
        </authorList>
    </citation>
    <scope>NUCLEOTIDE SEQUENCE</scope>
    <source>
        <strain evidence="2">HV_63</strain>
    </source>
</reference>
<proteinExistence type="predicted"/>
<dbReference type="SUPFAM" id="SSF160515">
    <property type="entry name" value="YueI-like"/>
    <property type="match status" value="1"/>
</dbReference>
<gene>
    <name evidence="2" type="ORF">DY130_05530</name>
</gene>
<evidence type="ECO:0000313" key="2">
    <source>
        <dbReference type="EMBL" id="TPR43475.1"/>
    </source>
</evidence>
<protein>
    <submittedName>
        <fullName evidence="2">DUF1694 domain-containing protein</fullName>
    </submittedName>
</protein>
<comment type="caution">
    <text evidence="2">The sequence shown here is derived from an EMBL/GenBank/DDBJ whole genome shotgun (WGS) entry which is preliminary data.</text>
</comment>
<dbReference type="GeneID" id="58108591"/>
<evidence type="ECO:0000256" key="1">
    <source>
        <dbReference type="SAM" id="MobiDB-lite"/>
    </source>
</evidence>
<dbReference type="InterPro" id="IPR029064">
    <property type="entry name" value="Ribosomal_eL30-like_sf"/>
</dbReference>
<dbReference type="AlphaFoldDB" id="A0A9Q8ILP0"/>
<feature type="region of interest" description="Disordered" evidence="1">
    <location>
        <begin position="128"/>
        <end position="147"/>
    </location>
</feature>
<sequence>MSENNVNDRLEQSSMGGTPKVNPDEQRKYLGTFRERVSFAIKIKDLGNSNAIQDLNKEFENNSSYQLILNGNLSHDLISPFIKLASQNNIKFVIKTDSFYKTEPENYGVVYANKQSININKIDFENKYNHNNDSQKNDSSKKDSKSSFMDKIKNIFK</sequence>
<feature type="region of interest" description="Disordered" evidence="1">
    <location>
        <begin position="1"/>
        <end position="25"/>
    </location>
</feature>
<dbReference type="Pfam" id="PF07997">
    <property type="entry name" value="DUF1694"/>
    <property type="match status" value="1"/>
</dbReference>
<dbReference type="RefSeq" id="WP_140924316.1">
    <property type="nucleotide sequence ID" value="NZ_QUBF01000005.1"/>
</dbReference>
<dbReference type="Gene3D" id="3.30.1330.30">
    <property type="match status" value="1"/>
</dbReference>